<accession>A0A383EAQ3</accession>
<feature type="transmembrane region" description="Helical" evidence="1">
    <location>
        <begin position="48"/>
        <end position="68"/>
    </location>
</feature>
<feature type="transmembrane region" description="Helical" evidence="1">
    <location>
        <begin position="141"/>
        <end position="162"/>
    </location>
</feature>
<protein>
    <submittedName>
        <fullName evidence="2">Uncharacterized protein</fullName>
    </submittedName>
</protein>
<keyword evidence="1" id="KW-0812">Transmembrane</keyword>
<dbReference type="AlphaFoldDB" id="A0A383EAQ3"/>
<evidence type="ECO:0000256" key="1">
    <source>
        <dbReference type="SAM" id="Phobius"/>
    </source>
</evidence>
<feature type="transmembrane region" description="Helical" evidence="1">
    <location>
        <begin position="6"/>
        <end position="22"/>
    </location>
</feature>
<name>A0A383EAQ3_9ZZZZ</name>
<dbReference type="EMBL" id="UINC01224018">
    <property type="protein sequence ID" value="SVE53450.1"/>
    <property type="molecule type" value="Genomic_DNA"/>
</dbReference>
<keyword evidence="1" id="KW-0472">Membrane</keyword>
<feature type="non-terminal residue" evidence="2">
    <location>
        <position position="168"/>
    </location>
</feature>
<sequence length="168" mass="19197">MDWLHGILNLVGLLLWITWRSGTMPRPKPQNSITGPMPRPRPISKHSWIYLVALVGLLGLRTVFYHQFGPGLDWIPRLNLLDIHHPFKSDSLPHALAFSVLSFGHWLAAMYFCFALLATVQPQSEATAPWREFLKAQFSALGRLPIFIQWLVVIALTFGLRFGEVNWI</sequence>
<reference evidence="2" key="1">
    <citation type="submission" date="2018-05" db="EMBL/GenBank/DDBJ databases">
        <authorList>
            <person name="Lanie J.A."/>
            <person name="Ng W.-L."/>
            <person name="Kazmierczak K.M."/>
            <person name="Andrzejewski T.M."/>
            <person name="Davidsen T.M."/>
            <person name="Wayne K.J."/>
            <person name="Tettelin H."/>
            <person name="Glass J.I."/>
            <person name="Rusch D."/>
            <person name="Podicherti R."/>
            <person name="Tsui H.-C.T."/>
            <person name="Winkler M.E."/>
        </authorList>
    </citation>
    <scope>NUCLEOTIDE SEQUENCE</scope>
</reference>
<evidence type="ECO:0000313" key="2">
    <source>
        <dbReference type="EMBL" id="SVE53450.1"/>
    </source>
</evidence>
<keyword evidence="1" id="KW-1133">Transmembrane helix</keyword>
<feature type="transmembrane region" description="Helical" evidence="1">
    <location>
        <begin position="95"/>
        <end position="120"/>
    </location>
</feature>
<gene>
    <name evidence="2" type="ORF">METZ01_LOCUS506304</name>
</gene>
<proteinExistence type="predicted"/>
<organism evidence="2">
    <name type="scientific">marine metagenome</name>
    <dbReference type="NCBI Taxonomy" id="408172"/>
    <lineage>
        <taxon>unclassified sequences</taxon>
        <taxon>metagenomes</taxon>
        <taxon>ecological metagenomes</taxon>
    </lineage>
</organism>